<name>A0A2S4W3V7_9BASI</name>
<feature type="region of interest" description="Disordered" evidence="1">
    <location>
        <begin position="1"/>
        <end position="21"/>
    </location>
</feature>
<dbReference type="EMBL" id="PKSL01000007">
    <property type="protein sequence ID" value="POW16453.1"/>
    <property type="molecule type" value="Genomic_DNA"/>
</dbReference>
<dbReference type="VEuPathDB" id="FungiDB:PSHT_09734"/>
<comment type="caution">
    <text evidence="2">The sequence shown here is derived from an EMBL/GenBank/DDBJ whole genome shotgun (WGS) entry which is preliminary data.</text>
</comment>
<organism evidence="2 3">
    <name type="scientific">Puccinia striiformis</name>
    <dbReference type="NCBI Taxonomy" id="27350"/>
    <lineage>
        <taxon>Eukaryota</taxon>
        <taxon>Fungi</taxon>
        <taxon>Dikarya</taxon>
        <taxon>Basidiomycota</taxon>
        <taxon>Pucciniomycotina</taxon>
        <taxon>Pucciniomycetes</taxon>
        <taxon>Pucciniales</taxon>
        <taxon>Pucciniaceae</taxon>
        <taxon>Puccinia</taxon>
    </lineage>
</organism>
<evidence type="ECO:0000313" key="2">
    <source>
        <dbReference type="EMBL" id="POW16453.1"/>
    </source>
</evidence>
<evidence type="ECO:0000256" key="1">
    <source>
        <dbReference type="SAM" id="MobiDB-lite"/>
    </source>
</evidence>
<sequence length="118" mass="13400">MAQLNPSLQGSSVPKKLTPSQKQWLESVTASMKEKINTQLEPVNDTRTPFKRLFPTIISELLNTYYDGVMQEGQFMQLARSQMPNFYALWVARRAELGRGPPLKKEHNTAFTSSLPTD</sequence>
<dbReference type="AlphaFoldDB" id="A0A2S4W3V7"/>
<dbReference type="Proteomes" id="UP000239156">
    <property type="component" value="Unassembled WGS sequence"/>
</dbReference>
<accession>A0A2S4W3V7</accession>
<reference evidence="2" key="1">
    <citation type="submission" date="2017-12" db="EMBL/GenBank/DDBJ databases">
        <title>Gene loss provides genomic basis for host adaptation in cereal stripe rust fungi.</title>
        <authorList>
            <person name="Xia C."/>
        </authorList>
    </citation>
    <scope>NUCLEOTIDE SEQUENCE [LARGE SCALE GENOMIC DNA]</scope>
    <source>
        <strain evidence="2">93-210</strain>
    </source>
</reference>
<evidence type="ECO:0000313" key="3">
    <source>
        <dbReference type="Proteomes" id="UP000239156"/>
    </source>
</evidence>
<dbReference type="VEuPathDB" id="FungiDB:PSTT_01236"/>
<keyword evidence="3" id="KW-1185">Reference proteome</keyword>
<proteinExistence type="predicted"/>
<gene>
    <name evidence="2" type="ORF">PSTT_01236</name>
</gene>
<protein>
    <submittedName>
        <fullName evidence="2">Uncharacterized protein</fullName>
    </submittedName>
</protein>